<dbReference type="GO" id="GO:0005737">
    <property type="term" value="C:cytoplasm"/>
    <property type="evidence" value="ECO:0007669"/>
    <property type="project" value="TreeGrafter"/>
</dbReference>
<organism evidence="4 5">
    <name type="scientific">Moniliophthora roreri</name>
    <name type="common">Frosty pod rot fungus</name>
    <name type="synonym">Monilia roreri</name>
    <dbReference type="NCBI Taxonomy" id="221103"/>
    <lineage>
        <taxon>Eukaryota</taxon>
        <taxon>Fungi</taxon>
        <taxon>Dikarya</taxon>
        <taxon>Basidiomycota</taxon>
        <taxon>Agaricomycotina</taxon>
        <taxon>Agaricomycetes</taxon>
        <taxon>Agaricomycetidae</taxon>
        <taxon>Agaricales</taxon>
        <taxon>Marasmiineae</taxon>
        <taxon>Marasmiaceae</taxon>
        <taxon>Moniliophthora</taxon>
    </lineage>
</organism>
<evidence type="ECO:0000256" key="2">
    <source>
        <dbReference type="ARBA" id="ARBA00022857"/>
    </source>
</evidence>
<dbReference type="PROSITE" id="PS00061">
    <property type="entry name" value="ADH_SHORT"/>
    <property type="match status" value="1"/>
</dbReference>
<dbReference type="AlphaFoldDB" id="A0A0W0EVK3"/>
<evidence type="ECO:0008006" key="6">
    <source>
        <dbReference type="Google" id="ProtNLM"/>
    </source>
</evidence>
<reference evidence="4 5" key="1">
    <citation type="submission" date="2015-12" db="EMBL/GenBank/DDBJ databases">
        <title>Draft genome sequence of Moniliophthora roreri, the causal agent of frosty pod rot of cacao.</title>
        <authorList>
            <person name="Aime M.C."/>
            <person name="Diaz-Valderrama J.R."/>
            <person name="Kijpornyongpan T."/>
            <person name="Phillips-Mora W."/>
        </authorList>
    </citation>
    <scope>NUCLEOTIDE SEQUENCE [LARGE SCALE GENOMIC DNA]</scope>
    <source>
        <strain evidence="4 5">MCA 2952</strain>
    </source>
</reference>
<dbReference type="InterPro" id="IPR036291">
    <property type="entry name" value="NAD(P)-bd_dom_sf"/>
</dbReference>
<dbReference type="InterPro" id="IPR020904">
    <property type="entry name" value="Sc_DH/Rdtase_CS"/>
</dbReference>
<dbReference type="PANTHER" id="PTHR44229:SF4">
    <property type="entry name" value="15-HYDROXYPROSTAGLANDIN DEHYDROGENASE [NAD(+)]"/>
    <property type="match status" value="1"/>
</dbReference>
<comment type="caution">
    <text evidence="4">The sequence shown here is derived from an EMBL/GenBank/DDBJ whole genome shotgun (WGS) entry which is preliminary data.</text>
</comment>
<gene>
    <name evidence="4" type="ORF">WG66_19303</name>
</gene>
<accession>A0A0W0EVK3</accession>
<dbReference type="eggNOG" id="KOG4169">
    <property type="taxonomic scope" value="Eukaryota"/>
</dbReference>
<sequence>MSSSDLEQPLAVHIPDEKLFGHSERVKDKVVVITGAGNGIGKETALKFASYGAKIVIGDRDVKGAEKTVEEIQNAGGQAISIKCDVTIYEDNVALYEHAMKTYGSVDVVIPNAGVGEMERYTAVQKDQNQIFVPPQYKTIQVNLIGVLNTLHLAQHYLLQKPGPLKAVVLIGSMASWQAIPVAPEYTATKHAILGVMRSLHPFYLQQGIRIAVVHPFFADTNILKPYVKLFLAGVPLTPVPRIAGAIFYASTEPSMETSGSAFLLPDDGPVFMIPKEEFKLGVYGMIDRRSNALLRTASGLRYYSRVAKTWIQIAGKSLLTLGLGLAAVSILSYRLLH</sequence>
<keyword evidence="3" id="KW-0560">Oxidoreductase</keyword>
<proteinExistence type="inferred from homology"/>
<dbReference type="PANTHER" id="PTHR44229">
    <property type="entry name" value="15-HYDROXYPROSTAGLANDIN DEHYDROGENASE [NAD(+)]"/>
    <property type="match status" value="1"/>
</dbReference>
<name>A0A0W0EVK3_MONRR</name>
<dbReference type="Gene3D" id="3.40.50.720">
    <property type="entry name" value="NAD(P)-binding Rossmann-like Domain"/>
    <property type="match status" value="1"/>
</dbReference>
<evidence type="ECO:0000256" key="3">
    <source>
        <dbReference type="ARBA" id="ARBA00023002"/>
    </source>
</evidence>
<protein>
    <recommendedName>
        <fullName evidence="6">NAD(P)-binding protein</fullName>
    </recommendedName>
</protein>
<dbReference type="PRINTS" id="PR00081">
    <property type="entry name" value="GDHRDH"/>
</dbReference>
<evidence type="ECO:0000313" key="4">
    <source>
        <dbReference type="EMBL" id="KTB28100.1"/>
    </source>
</evidence>
<dbReference type="EMBL" id="LATX01002503">
    <property type="protein sequence ID" value="KTB28100.1"/>
    <property type="molecule type" value="Genomic_DNA"/>
</dbReference>
<dbReference type="GO" id="GO:0016616">
    <property type="term" value="F:oxidoreductase activity, acting on the CH-OH group of donors, NAD or NADP as acceptor"/>
    <property type="evidence" value="ECO:0007669"/>
    <property type="project" value="TreeGrafter"/>
</dbReference>
<dbReference type="Proteomes" id="UP000054988">
    <property type="component" value="Unassembled WGS sequence"/>
</dbReference>
<dbReference type="InterPro" id="IPR002347">
    <property type="entry name" value="SDR_fam"/>
</dbReference>
<evidence type="ECO:0000256" key="1">
    <source>
        <dbReference type="ARBA" id="ARBA00006484"/>
    </source>
</evidence>
<keyword evidence="2" id="KW-0521">NADP</keyword>
<dbReference type="Pfam" id="PF00106">
    <property type="entry name" value="adh_short"/>
    <property type="match status" value="1"/>
</dbReference>
<comment type="similarity">
    <text evidence="1">Belongs to the short-chain dehydrogenases/reductases (SDR) family.</text>
</comment>
<evidence type="ECO:0000313" key="5">
    <source>
        <dbReference type="Proteomes" id="UP000054988"/>
    </source>
</evidence>
<dbReference type="SUPFAM" id="SSF51735">
    <property type="entry name" value="NAD(P)-binding Rossmann-fold domains"/>
    <property type="match status" value="1"/>
</dbReference>